<keyword evidence="1" id="KW-1133">Transmembrane helix</keyword>
<reference evidence="2" key="1">
    <citation type="submission" date="2020-05" db="EMBL/GenBank/DDBJ databases">
        <authorList>
            <person name="Chiriac C."/>
            <person name="Salcher M."/>
            <person name="Ghai R."/>
            <person name="Kavagutti S V."/>
        </authorList>
    </citation>
    <scope>NUCLEOTIDE SEQUENCE</scope>
</reference>
<keyword evidence="1" id="KW-0472">Membrane</keyword>
<evidence type="ECO:0000313" key="2">
    <source>
        <dbReference type="EMBL" id="CAB4931384.1"/>
    </source>
</evidence>
<feature type="transmembrane region" description="Helical" evidence="1">
    <location>
        <begin position="123"/>
        <end position="144"/>
    </location>
</feature>
<proteinExistence type="predicted"/>
<dbReference type="AlphaFoldDB" id="A0A6J7IM52"/>
<name>A0A6J7IM52_9ZZZZ</name>
<sequence>MRRFAFNRRDLVFESLLFTSQSIALGLRLGDLGTKGAFFAVKLDQSGALGQRLASVTQLVSGGVVGLQVKEPLEICHLHSLTRDRPCCRIDQLAGLPRVVVVVVVDAVVVVDEVVVDDLVVLVPGRVVVVVAGFLVVVVVSSTVGSAPFRIP</sequence>
<gene>
    <name evidence="2" type="ORF">UFOPK3708_00861</name>
</gene>
<organism evidence="2">
    <name type="scientific">freshwater metagenome</name>
    <dbReference type="NCBI Taxonomy" id="449393"/>
    <lineage>
        <taxon>unclassified sequences</taxon>
        <taxon>metagenomes</taxon>
        <taxon>ecological metagenomes</taxon>
    </lineage>
</organism>
<keyword evidence="1" id="KW-0812">Transmembrane</keyword>
<evidence type="ECO:0000256" key="1">
    <source>
        <dbReference type="SAM" id="Phobius"/>
    </source>
</evidence>
<protein>
    <submittedName>
        <fullName evidence="2">Unannotated protein</fullName>
    </submittedName>
</protein>
<dbReference type="EMBL" id="CAFBNA010000042">
    <property type="protein sequence ID" value="CAB4931384.1"/>
    <property type="molecule type" value="Genomic_DNA"/>
</dbReference>
<accession>A0A6J7IM52</accession>